<dbReference type="PANTHER" id="PTHR38123:SF6">
    <property type="entry name" value="CELL WALL SERINE-THREONINE-RICH GALACTOMANNOPROTEIN MP1 (AFU_ORTHOLOGUE AFUA_4G03240)"/>
    <property type="match status" value="1"/>
</dbReference>
<protein>
    <recommendedName>
        <fullName evidence="3">Cell wall protein</fullName>
    </recommendedName>
</protein>
<organism evidence="2">
    <name type="scientific">Photinus pyralis</name>
    <name type="common">Common eastern firefly</name>
    <name type="synonym">Lampyris pyralis</name>
    <dbReference type="NCBI Taxonomy" id="7054"/>
    <lineage>
        <taxon>Eukaryota</taxon>
        <taxon>Metazoa</taxon>
        <taxon>Ecdysozoa</taxon>
        <taxon>Arthropoda</taxon>
        <taxon>Hexapoda</taxon>
        <taxon>Insecta</taxon>
        <taxon>Pterygota</taxon>
        <taxon>Neoptera</taxon>
        <taxon>Endopterygota</taxon>
        <taxon>Coleoptera</taxon>
        <taxon>Polyphaga</taxon>
        <taxon>Elateriformia</taxon>
        <taxon>Elateroidea</taxon>
        <taxon>Lampyridae</taxon>
        <taxon>Lampyrinae</taxon>
        <taxon>Photinus</taxon>
    </lineage>
</organism>
<dbReference type="InterPro" id="IPR021054">
    <property type="entry name" value="Cell_wall_mannoprotein_1"/>
</dbReference>
<accession>A0A1Y1NHS9</accession>
<dbReference type="PANTHER" id="PTHR38123">
    <property type="entry name" value="CELL WALL SERINE-THREONINE-RICH GALACTOMANNOPROTEIN MP1 (AFU_ORTHOLOGUE AFUA_4G03240)"/>
    <property type="match status" value="1"/>
</dbReference>
<dbReference type="AlphaFoldDB" id="A0A1Y1NHS9"/>
<dbReference type="EMBL" id="GEZM01002167">
    <property type="protein sequence ID" value="JAV97348.1"/>
    <property type="molecule type" value="Transcribed_RNA"/>
</dbReference>
<dbReference type="EMBL" id="GEZM01002166">
    <property type="protein sequence ID" value="JAV97349.1"/>
    <property type="molecule type" value="Transcribed_RNA"/>
</dbReference>
<feature type="compositionally biased region" description="Low complexity" evidence="1">
    <location>
        <begin position="177"/>
        <end position="222"/>
    </location>
</feature>
<evidence type="ECO:0000313" key="2">
    <source>
        <dbReference type="EMBL" id="JAV97349.1"/>
    </source>
</evidence>
<proteinExistence type="predicted"/>
<dbReference type="Pfam" id="PF12296">
    <property type="entry name" value="HsbA"/>
    <property type="match status" value="1"/>
</dbReference>
<reference evidence="2" key="1">
    <citation type="journal article" date="2016" name="Sci. Rep.">
        <title>Molecular characterization of firefly nuptial gifts: a multi-omics approach sheds light on postcopulatory sexual selection.</title>
        <authorList>
            <person name="Al-Wathiqui N."/>
            <person name="Fallon T.R."/>
            <person name="South A."/>
            <person name="Weng J.K."/>
            <person name="Lewis S.M."/>
        </authorList>
    </citation>
    <scope>NUCLEOTIDE SEQUENCE</scope>
</reference>
<dbReference type="GO" id="GO:0005576">
    <property type="term" value="C:extracellular region"/>
    <property type="evidence" value="ECO:0007669"/>
    <property type="project" value="TreeGrafter"/>
</dbReference>
<evidence type="ECO:0000256" key="1">
    <source>
        <dbReference type="SAM" id="MobiDB-lite"/>
    </source>
</evidence>
<sequence>MKFSNAVVLAAATGTYAQLSTIQSVLTSVGNGIDSLDSAAKSFSGDVDAVKSKADALDSALKDGKTKVDASSDLTLTDALGLTDPVQALTKKGQSLADNFKAKRSDVETAGACGTVRTELKDINDNSQALIKSVVSKVPKDAQSIAASLAAGLTKVLNQAQDDFSESNCKNSGGSSGSSSKTGGASQTSAAAPTTAAPSGGQTSASAPATTLAPTSAAPSGNGTTGGNPPPVTAGASFLAPAGALVMAVAAALL</sequence>
<evidence type="ECO:0008006" key="3">
    <source>
        <dbReference type="Google" id="ProtNLM"/>
    </source>
</evidence>
<name>A0A1Y1NHS9_PHOPY</name>
<dbReference type="Gene3D" id="1.20.1280.140">
    <property type="match status" value="1"/>
</dbReference>
<feature type="region of interest" description="Disordered" evidence="1">
    <location>
        <begin position="164"/>
        <end position="229"/>
    </location>
</feature>